<dbReference type="InterPro" id="IPR032675">
    <property type="entry name" value="LRR_dom_sf"/>
</dbReference>
<dbReference type="EMBL" id="JAWWNJ010000039">
    <property type="protein sequence ID" value="KAK7021171.1"/>
    <property type="molecule type" value="Genomic_DNA"/>
</dbReference>
<dbReference type="SUPFAM" id="SSF52047">
    <property type="entry name" value="RNI-like"/>
    <property type="match status" value="1"/>
</dbReference>
<keyword evidence="2" id="KW-1185">Reference proteome</keyword>
<reference evidence="1 2" key="1">
    <citation type="journal article" date="2024" name="J Genomics">
        <title>Draft genome sequencing and assembly of Favolaschia claudopus CIRM-BRFM 2984 isolated from oak limbs.</title>
        <authorList>
            <person name="Navarro D."/>
            <person name="Drula E."/>
            <person name="Chaduli D."/>
            <person name="Cazenave R."/>
            <person name="Ahrendt S."/>
            <person name="Wang J."/>
            <person name="Lipzen A."/>
            <person name="Daum C."/>
            <person name="Barry K."/>
            <person name="Grigoriev I.V."/>
            <person name="Favel A."/>
            <person name="Rosso M.N."/>
            <person name="Martin F."/>
        </authorList>
    </citation>
    <scope>NUCLEOTIDE SEQUENCE [LARGE SCALE GENOMIC DNA]</scope>
    <source>
        <strain evidence="1 2">CIRM-BRFM 2984</strain>
    </source>
</reference>
<sequence>MALLHLPNELKAVILVNAWNDVKSAEDIYQNDLLRVRLQSTCRTLKNYIDDFPLFWSCISVEMPRKPSKAFEIPKPSRPFALSASCKSIRRHISRSGTLPLHVAFNLPVCRTRVDLYTYAWNRVVNVAGRWESLFLSGANWCSELDFVDDLGEDQCVAGLVDGNTIGAAVRLKQVNISMHDGKNRIFRFAHEPTRLVSNHLQIVDCQIPVVVAFSPSNSLQYLDITINRTHNWTTIFSPCTNLTHLHWYNSRDYAATSIATLPSLTTLTLNRVSFPPPILAPNLSTLEVTDKFVTLTYQLVVALTGPLATKLATLLLSSNPTHNTALVPILRHCPYIREFSASVAESRTAVYQILCERLILQYRRNRRNGFKTIKFKGGPSPHKAGSRARYVYAMLSDLCETSELDRFTPFLRGTSVVICNFPLALSKEQVSTAFSSNGPPNDPVSVIKVWVAEHISFGCIPRKNMNLVVLLDLDSDQAIRVAKRGFLYGGKRYWVQCNIDDD</sequence>
<evidence type="ECO:0000313" key="2">
    <source>
        <dbReference type="Proteomes" id="UP001362999"/>
    </source>
</evidence>
<protein>
    <recommendedName>
        <fullName evidence="3">F-box domain-containing protein</fullName>
    </recommendedName>
</protein>
<dbReference type="AlphaFoldDB" id="A0AAW0B4X3"/>
<proteinExistence type="predicted"/>
<gene>
    <name evidence="1" type="ORF">R3P38DRAFT_2781183</name>
</gene>
<organism evidence="1 2">
    <name type="scientific">Favolaschia claudopus</name>
    <dbReference type="NCBI Taxonomy" id="2862362"/>
    <lineage>
        <taxon>Eukaryota</taxon>
        <taxon>Fungi</taxon>
        <taxon>Dikarya</taxon>
        <taxon>Basidiomycota</taxon>
        <taxon>Agaricomycotina</taxon>
        <taxon>Agaricomycetes</taxon>
        <taxon>Agaricomycetidae</taxon>
        <taxon>Agaricales</taxon>
        <taxon>Marasmiineae</taxon>
        <taxon>Mycenaceae</taxon>
        <taxon>Favolaschia</taxon>
    </lineage>
</organism>
<dbReference type="Proteomes" id="UP001362999">
    <property type="component" value="Unassembled WGS sequence"/>
</dbReference>
<accession>A0AAW0B4X3</accession>
<dbReference type="Gene3D" id="3.80.10.10">
    <property type="entry name" value="Ribonuclease Inhibitor"/>
    <property type="match status" value="1"/>
</dbReference>
<comment type="caution">
    <text evidence="1">The sequence shown here is derived from an EMBL/GenBank/DDBJ whole genome shotgun (WGS) entry which is preliminary data.</text>
</comment>
<name>A0AAW0B4X3_9AGAR</name>
<evidence type="ECO:0000313" key="1">
    <source>
        <dbReference type="EMBL" id="KAK7021171.1"/>
    </source>
</evidence>
<evidence type="ECO:0008006" key="3">
    <source>
        <dbReference type="Google" id="ProtNLM"/>
    </source>
</evidence>